<comment type="caution">
    <text evidence="4">The sequence shown here is derived from an EMBL/GenBank/DDBJ whole genome shotgun (WGS) entry which is preliminary data.</text>
</comment>
<evidence type="ECO:0000259" key="3">
    <source>
        <dbReference type="Pfam" id="PF13837"/>
    </source>
</evidence>
<feature type="domain" description="Myb/SANT-like DNA-binding" evidence="3">
    <location>
        <begin position="140"/>
        <end position="229"/>
    </location>
</feature>
<keyword evidence="1" id="KW-0175">Coiled coil</keyword>
<evidence type="ECO:0000313" key="5">
    <source>
        <dbReference type="Proteomes" id="UP001630127"/>
    </source>
</evidence>
<proteinExistence type="predicted"/>
<evidence type="ECO:0000256" key="2">
    <source>
        <dbReference type="SAM" id="MobiDB-lite"/>
    </source>
</evidence>
<dbReference type="Pfam" id="PF13837">
    <property type="entry name" value="Myb_DNA-bind_4"/>
    <property type="match status" value="1"/>
</dbReference>
<feature type="compositionally biased region" description="Acidic residues" evidence="2">
    <location>
        <begin position="325"/>
        <end position="345"/>
    </location>
</feature>
<organism evidence="4 5">
    <name type="scientific">Cinchona calisaya</name>
    <dbReference type="NCBI Taxonomy" id="153742"/>
    <lineage>
        <taxon>Eukaryota</taxon>
        <taxon>Viridiplantae</taxon>
        <taxon>Streptophyta</taxon>
        <taxon>Embryophyta</taxon>
        <taxon>Tracheophyta</taxon>
        <taxon>Spermatophyta</taxon>
        <taxon>Magnoliopsida</taxon>
        <taxon>eudicotyledons</taxon>
        <taxon>Gunneridae</taxon>
        <taxon>Pentapetalae</taxon>
        <taxon>asterids</taxon>
        <taxon>lamiids</taxon>
        <taxon>Gentianales</taxon>
        <taxon>Rubiaceae</taxon>
        <taxon>Cinchonoideae</taxon>
        <taxon>Cinchoneae</taxon>
        <taxon>Cinchona</taxon>
    </lineage>
</organism>
<gene>
    <name evidence="4" type="ORF">ACH5RR_009163</name>
</gene>
<name>A0ABD3AFV2_9GENT</name>
<feature type="coiled-coil region" evidence="1">
    <location>
        <begin position="405"/>
        <end position="455"/>
    </location>
</feature>
<dbReference type="Gene3D" id="1.10.10.60">
    <property type="entry name" value="Homeodomain-like"/>
    <property type="match status" value="1"/>
</dbReference>
<dbReference type="AlphaFoldDB" id="A0ABD3AFV2"/>
<evidence type="ECO:0000256" key="1">
    <source>
        <dbReference type="SAM" id="Coils"/>
    </source>
</evidence>
<feature type="region of interest" description="Disordered" evidence="2">
    <location>
        <begin position="290"/>
        <end position="345"/>
    </location>
</feature>
<reference evidence="4 5" key="1">
    <citation type="submission" date="2024-11" db="EMBL/GenBank/DDBJ databases">
        <title>A near-complete genome assembly of Cinchona calisaya.</title>
        <authorList>
            <person name="Lian D.C."/>
            <person name="Zhao X.W."/>
            <person name="Wei L."/>
        </authorList>
    </citation>
    <scope>NUCLEOTIDE SEQUENCE [LARGE SCALE GENOMIC DNA]</scope>
    <source>
        <tissue evidence="4">Nenye</tissue>
    </source>
</reference>
<keyword evidence="5" id="KW-1185">Reference proteome</keyword>
<dbReference type="PANTHER" id="PTHR46327">
    <property type="entry name" value="F16F4.11 PROTEIN-RELATED"/>
    <property type="match status" value="1"/>
</dbReference>
<dbReference type="PANTHER" id="PTHR46327:SF9">
    <property type="entry name" value="MYB_SANT-LIKE DNA-BINDING DOMAIN-CONTAINING PROTEIN"/>
    <property type="match status" value="1"/>
</dbReference>
<evidence type="ECO:0000313" key="4">
    <source>
        <dbReference type="EMBL" id="KAL3529841.1"/>
    </source>
</evidence>
<feature type="region of interest" description="Disordered" evidence="2">
    <location>
        <begin position="111"/>
        <end position="133"/>
    </location>
</feature>
<sequence>MNSNNSRSGFLPGYTGGFLGMNKNQQNLGGFLGMNRNNQQQNHGGNLGRAQNEQVESLMNTKSVAEKDNRVGVRDVRDSTPRGFTMTFVKERMAGPSNVMSNGAINVNEISSDEDEPSVEEGNGGDITGAKGKKDAAWQRMKWTDKIVRLLIQVVANVGDDGGLEGADGVRRKSGILKKGKWKTVSKVLLSKGFHVSPQQCEDKFNDLNKRYKKLNEILGRGTSCRVVENPALLDSMEHLSAKAKEDVRKLLCSKHLFYKEMCAYHNGQKIPDCNDTELPVHSASVAEQDWKDCDGSPVAGHGSKEKDGSPVVAQSSKDNNISEEGAEENDNSEDDMSEDEDDDNICGSVEKMEKHGDREMENREDGHVGYQSCGKDDFQAEIAEVFNDPTKSPWERREWIKKRMLQLQEERIGIQAEALELNKRRLKWQRFCSQKELELDNERLDKERLIIENERKALLLKQKEVEVEFRRPETSFSLTSFSIDIMRGREQMNSGRKQ</sequence>
<protein>
    <recommendedName>
        <fullName evidence="3">Myb/SANT-like DNA-binding domain-containing protein</fullName>
    </recommendedName>
</protein>
<dbReference type="InterPro" id="IPR044822">
    <property type="entry name" value="Myb_DNA-bind_4"/>
</dbReference>
<accession>A0ABD3AFV2</accession>
<dbReference type="Proteomes" id="UP001630127">
    <property type="component" value="Unassembled WGS sequence"/>
</dbReference>
<dbReference type="EMBL" id="JBJUIK010000004">
    <property type="protein sequence ID" value="KAL3529841.1"/>
    <property type="molecule type" value="Genomic_DNA"/>
</dbReference>